<feature type="domain" description="Metallo-beta-lactamase" evidence="7">
    <location>
        <begin position="118"/>
        <end position="300"/>
    </location>
</feature>
<evidence type="ECO:0000256" key="4">
    <source>
        <dbReference type="ARBA" id="ARBA00022833"/>
    </source>
</evidence>
<dbReference type="SUPFAM" id="SSF56281">
    <property type="entry name" value="Metallo-hydrolase/oxidoreductase"/>
    <property type="match status" value="1"/>
</dbReference>
<accession>A0A084U9F2</accession>
<dbReference type="PATRIC" id="fig|472175.3.peg.626"/>
<reference evidence="8 9" key="1">
    <citation type="submission" date="2014-05" db="EMBL/GenBank/DDBJ databases">
        <title>Draft Genome Sequence of Nitratireductor basaltis Strain UMTGB225, A Marine Bacterium Isolated from Green Barrel Tunicate.</title>
        <authorList>
            <person name="Gan H.Y."/>
        </authorList>
    </citation>
    <scope>NUCLEOTIDE SEQUENCE [LARGE SCALE GENOMIC DNA]</scope>
    <source>
        <strain evidence="8 9">UMTGB225</strain>
    </source>
</reference>
<dbReference type="STRING" id="472175.EL18_00604"/>
<feature type="chain" id="PRO_5001783192" evidence="6">
    <location>
        <begin position="25"/>
        <end position="353"/>
    </location>
</feature>
<comment type="caution">
    <text evidence="8">The sequence shown here is derived from an EMBL/GenBank/DDBJ whole genome shotgun (WGS) entry which is preliminary data.</text>
</comment>
<dbReference type="SMART" id="SM00849">
    <property type="entry name" value="Lactamase_B"/>
    <property type="match status" value="1"/>
</dbReference>
<gene>
    <name evidence="8" type="ORF">EL18_00604</name>
</gene>
<name>A0A084U9F2_9HYPH</name>
<evidence type="ECO:0000313" key="8">
    <source>
        <dbReference type="EMBL" id="KFB09588.1"/>
    </source>
</evidence>
<dbReference type="CDD" id="cd16280">
    <property type="entry name" value="metallo-hydrolase-like_MBL-fold"/>
    <property type="match status" value="1"/>
</dbReference>
<keyword evidence="2" id="KW-0479">Metal-binding</keyword>
<dbReference type="Pfam" id="PF00753">
    <property type="entry name" value="Lactamase_B"/>
    <property type="match status" value="1"/>
</dbReference>
<keyword evidence="3" id="KW-0378">Hydrolase</keyword>
<evidence type="ECO:0000259" key="7">
    <source>
        <dbReference type="SMART" id="SM00849"/>
    </source>
</evidence>
<dbReference type="PANTHER" id="PTHR46233:SF3">
    <property type="entry name" value="HYDROXYACYLGLUTATHIONE HYDROLASE GLOC"/>
    <property type="match status" value="1"/>
</dbReference>
<dbReference type="InterPro" id="IPR001279">
    <property type="entry name" value="Metallo-B-lactamas"/>
</dbReference>
<dbReference type="RefSeq" id="WP_081871071.1">
    <property type="nucleotide sequence ID" value="NZ_JMQM01000001.1"/>
</dbReference>
<feature type="signal peptide" evidence="6">
    <location>
        <begin position="1"/>
        <end position="24"/>
    </location>
</feature>
<dbReference type="GO" id="GO:0008800">
    <property type="term" value="F:beta-lactamase activity"/>
    <property type="evidence" value="ECO:0007669"/>
    <property type="project" value="InterPro"/>
</dbReference>
<evidence type="ECO:0000256" key="6">
    <source>
        <dbReference type="SAM" id="SignalP"/>
    </source>
</evidence>
<evidence type="ECO:0000256" key="5">
    <source>
        <dbReference type="SAM" id="MobiDB-lite"/>
    </source>
</evidence>
<dbReference type="Proteomes" id="UP000053675">
    <property type="component" value="Unassembled WGS sequence"/>
</dbReference>
<dbReference type="InterPro" id="IPR001018">
    <property type="entry name" value="Beta-lactamase_class-B_CS"/>
</dbReference>
<feature type="region of interest" description="Disordered" evidence="5">
    <location>
        <begin position="63"/>
        <end position="98"/>
    </location>
</feature>
<protein>
    <submittedName>
        <fullName evidence="8">Beta-lactamase-like protein</fullName>
    </submittedName>
</protein>
<keyword evidence="4" id="KW-0862">Zinc</keyword>
<proteinExistence type="predicted"/>
<evidence type="ECO:0000256" key="2">
    <source>
        <dbReference type="ARBA" id="ARBA00022723"/>
    </source>
</evidence>
<sequence>MSGAKVFLAALTSTSMLIGAAAFAAGSGKSVSEAERHAQTGLAAATDFPGYASLCDLDSRMRNVNVPRRQKPAAKRGANGGSAKKRSGNRPEQGLERVLSPLPPMQVFDNLYFLGTSSVSAWLYGNGEGYVLLDGLNTDEEAETYIFGGMKQLGLDPQKIRHVLVTHGHGDHYGGADYVAEKLGIDVLMSKADWDLVATLGDHPRFGPPPAKGGTVKDGDILEFGSSKMQIVVTPGHTPGTISPIFEVYDNGEAHHAVLWGGTGFNFGPNVEIFEDYAQSANRLEALSEEAGVDVFLSNHPRRDGSNALMAALAERQSGEPHPFVKGEGGMALFTVLSECALAQAARFASQQK</sequence>
<dbReference type="eggNOG" id="COG0491">
    <property type="taxonomic scope" value="Bacteria"/>
</dbReference>
<dbReference type="PROSITE" id="PS00743">
    <property type="entry name" value="BETA_LACTAMASE_B_1"/>
    <property type="match status" value="1"/>
</dbReference>
<keyword evidence="6" id="KW-0732">Signal</keyword>
<dbReference type="Gene3D" id="3.60.15.10">
    <property type="entry name" value="Ribonuclease Z/Hydroxyacylglutathione hydrolase-like"/>
    <property type="match status" value="1"/>
</dbReference>
<dbReference type="AlphaFoldDB" id="A0A084U9F2"/>
<dbReference type="InterPro" id="IPR036866">
    <property type="entry name" value="RibonucZ/Hydroxyglut_hydro"/>
</dbReference>
<evidence type="ECO:0000256" key="1">
    <source>
        <dbReference type="ARBA" id="ARBA00001947"/>
    </source>
</evidence>
<dbReference type="InterPro" id="IPR051453">
    <property type="entry name" value="MBL_Glyoxalase_II"/>
</dbReference>
<keyword evidence="9" id="KW-1185">Reference proteome</keyword>
<dbReference type="GO" id="GO:0008270">
    <property type="term" value="F:zinc ion binding"/>
    <property type="evidence" value="ECO:0007669"/>
    <property type="project" value="InterPro"/>
</dbReference>
<organism evidence="8 9">
    <name type="scientific">Nitratireductor basaltis</name>
    <dbReference type="NCBI Taxonomy" id="472175"/>
    <lineage>
        <taxon>Bacteria</taxon>
        <taxon>Pseudomonadati</taxon>
        <taxon>Pseudomonadota</taxon>
        <taxon>Alphaproteobacteria</taxon>
        <taxon>Hyphomicrobiales</taxon>
        <taxon>Phyllobacteriaceae</taxon>
        <taxon>Nitratireductor</taxon>
    </lineage>
</organism>
<dbReference type="GO" id="GO:0017001">
    <property type="term" value="P:antibiotic catabolic process"/>
    <property type="evidence" value="ECO:0007669"/>
    <property type="project" value="InterPro"/>
</dbReference>
<comment type="cofactor">
    <cofactor evidence="1">
        <name>Zn(2+)</name>
        <dbReference type="ChEBI" id="CHEBI:29105"/>
    </cofactor>
</comment>
<dbReference type="OrthoDB" id="9802991at2"/>
<dbReference type="PANTHER" id="PTHR46233">
    <property type="entry name" value="HYDROXYACYLGLUTATHIONE HYDROLASE GLOC"/>
    <property type="match status" value="1"/>
</dbReference>
<evidence type="ECO:0000256" key="3">
    <source>
        <dbReference type="ARBA" id="ARBA00022801"/>
    </source>
</evidence>
<evidence type="ECO:0000313" key="9">
    <source>
        <dbReference type="Proteomes" id="UP000053675"/>
    </source>
</evidence>
<dbReference type="EMBL" id="JMQM01000001">
    <property type="protein sequence ID" value="KFB09588.1"/>
    <property type="molecule type" value="Genomic_DNA"/>
</dbReference>